<evidence type="ECO:0000313" key="4">
    <source>
        <dbReference type="Proteomes" id="UP000184440"/>
    </source>
</evidence>
<sequence>MRGGPTLGGVNAFGHLPRAVVTLACLAGLILLAQPHAGGGALTFVAVALVAALAFRRYGVRLSVPTPARLAAGARRAEYRGAPRLRDPDARGRLSRPRAPSAAPAA</sequence>
<dbReference type="AlphaFoldDB" id="A0A1M7RML2"/>
<proteinExistence type="predicted"/>
<name>A0A1M7RML2_9ACTN</name>
<evidence type="ECO:0000256" key="2">
    <source>
        <dbReference type="SAM" id="Phobius"/>
    </source>
</evidence>
<dbReference type="EMBL" id="FRCS01000022">
    <property type="protein sequence ID" value="SHN47342.1"/>
    <property type="molecule type" value="Genomic_DNA"/>
</dbReference>
<dbReference type="STRING" id="134849.SAMN05443668_12280"/>
<accession>A0A1M7RML2</accession>
<keyword evidence="4" id="KW-1185">Reference proteome</keyword>
<protein>
    <submittedName>
        <fullName evidence="3">Uncharacterized protein</fullName>
    </submittedName>
</protein>
<feature type="compositionally biased region" description="Basic and acidic residues" evidence="1">
    <location>
        <begin position="81"/>
        <end position="92"/>
    </location>
</feature>
<reference evidence="3 4" key="1">
    <citation type="submission" date="2016-11" db="EMBL/GenBank/DDBJ databases">
        <authorList>
            <person name="Jaros S."/>
            <person name="Januszkiewicz K."/>
            <person name="Wedrychowicz H."/>
        </authorList>
    </citation>
    <scope>NUCLEOTIDE SEQUENCE [LARGE SCALE GENOMIC DNA]</scope>
    <source>
        <strain evidence="3 4">DSM 46144</strain>
    </source>
</reference>
<dbReference type="Proteomes" id="UP000184440">
    <property type="component" value="Unassembled WGS sequence"/>
</dbReference>
<feature type="transmembrane region" description="Helical" evidence="2">
    <location>
        <begin position="12"/>
        <end position="31"/>
    </location>
</feature>
<keyword evidence="2" id="KW-0812">Transmembrane</keyword>
<gene>
    <name evidence="3" type="ORF">SAMN05443668_12280</name>
</gene>
<organism evidence="3 4">
    <name type="scientific">Cryptosporangium aurantiacum</name>
    <dbReference type="NCBI Taxonomy" id="134849"/>
    <lineage>
        <taxon>Bacteria</taxon>
        <taxon>Bacillati</taxon>
        <taxon>Actinomycetota</taxon>
        <taxon>Actinomycetes</taxon>
        <taxon>Cryptosporangiales</taxon>
        <taxon>Cryptosporangiaceae</taxon>
        <taxon>Cryptosporangium</taxon>
    </lineage>
</organism>
<feature type="compositionally biased region" description="Low complexity" evidence="1">
    <location>
        <begin position="97"/>
        <end position="106"/>
    </location>
</feature>
<keyword evidence="2" id="KW-1133">Transmembrane helix</keyword>
<evidence type="ECO:0000256" key="1">
    <source>
        <dbReference type="SAM" id="MobiDB-lite"/>
    </source>
</evidence>
<keyword evidence="2" id="KW-0472">Membrane</keyword>
<feature type="transmembrane region" description="Helical" evidence="2">
    <location>
        <begin position="37"/>
        <end position="55"/>
    </location>
</feature>
<evidence type="ECO:0000313" key="3">
    <source>
        <dbReference type="EMBL" id="SHN47342.1"/>
    </source>
</evidence>
<feature type="region of interest" description="Disordered" evidence="1">
    <location>
        <begin position="81"/>
        <end position="106"/>
    </location>
</feature>